<proteinExistence type="predicted"/>
<feature type="compositionally biased region" description="Basic residues" evidence="3">
    <location>
        <begin position="1"/>
        <end position="16"/>
    </location>
</feature>
<dbReference type="GO" id="GO:0016236">
    <property type="term" value="P:macroautophagy"/>
    <property type="evidence" value="ECO:0007669"/>
    <property type="project" value="InterPro"/>
</dbReference>
<dbReference type="PANTHER" id="PTHR17583">
    <property type="entry name" value="PHOSPHOINOSITIDE 3-KINASE REGULATORY SUBUNIT 4"/>
    <property type="match status" value="1"/>
</dbReference>
<reference evidence="4 5" key="1">
    <citation type="submission" date="2017-03" db="EMBL/GenBank/DDBJ databases">
        <title>Genome Survey of Euroglyphus maynei.</title>
        <authorList>
            <person name="Arlian L.G."/>
            <person name="Morgan M.S."/>
            <person name="Rider S.D."/>
        </authorList>
    </citation>
    <scope>NUCLEOTIDE SEQUENCE [LARGE SCALE GENOMIC DNA]</scope>
    <source>
        <strain evidence="4">Arlian Lab</strain>
        <tissue evidence="4">Whole body</tissue>
    </source>
</reference>
<feature type="region of interest" description="Disordered" evidence="3">
    <location>
        <begin position="1"/>
        <end position="21"/>
    </location>
</feature>
<feature type="repeat" description="WD" evidence="2">
    <location>
        <begin position="92"/>
        <end position="125"/>
    </location>
</feature>
<sequence length="365" mass="41959">MSTGHHHHHHHHHHQRQQQQATDLSAILVNEPRLRPHEIKDLELLFYECPPYKRDIQMLEQHKKNNFIPFTPVMSKYATTMIRPMGYLVAHLYEHKSSVNQMTVISKTNMFVTCSDDGSIRLWDLCDDPSRYVISRSRFQFRLEFPNGSPVNFKGVVNCGQFIIAYSNDCQLHVFELAESQLQLTCAFKVGSNRASVSFLITSICTLSESMFAVSLSDSWIYVYDTRYFYTTFFNVPVMKMSIPPSHRVITAIDGDPLAIFAATALGFICGLDLRFQLKIFNVIYNSREPTRIAQLKHTPNGLFTSVFGNYDVTHWDLNLLTKNRILTASNSMKTHDVSGKNIISKINQFFNNEIDSINRLVVPL</sequence>
<dbReference type="InterPro" id="IPR015943">
    <property type="entry name" value="WD40/YVTN_repeat-like_dom_sf"/>
</dbReference>
<dbReference type="InterPro" id="IPR036322">
    <property type="entry name" value="WD40_repeat_dom_sf"/>
</dbReference>
<evidence type="ECO:0000313" key="4">
    <source>
        <dbReference type="EMBL" id="OTF82737.1"/>
    </source>
</evidence>
<dbReference type="GO" id="GO:0034271">
    <property type="term" value="C:phosphatidylinositol 3-kinase complex, class III, type I"/>
    <property type="evidence" value="ECO:0007669"/>
    <property type="project" value="TreeGrafter"/>
</dbReference>
<dbReference type="SMART" id="SM00320">
    <property type="entry name" value="WD40"/>
    <property type="match status" value="2"/>
</dbReference>
<keyword evidence="5" id="KW-1185">Reference proteome</keyword>
<dbReference type="InterPro" id="IPR001680">
    <property type="entry name" value="WD40_rpt"/>
</dbReference>
<comment type="caution">
    <text evidence="4">The sequence shown here is derived from an EMBL/GenBank/DDBJ whole genome shotgun (WGS) entry which is preliminary data.</text>
</comment>
<gene>
    <name evidence="4" type="ORF">BLA29_003890</name>
</gene>
<dbReference type="Proteomes" id="UP000194236">
    <property type="component" value="Unassembled WGS sequence"/>
</dbReference>
<organism evidence="4 5">
    <name type="scientific">Euroglyphus maynei</name>
    <name type="common">Mayne's house dust mite</name>
    <dbReference type="NCBI Taxonomy" id="6958"/>
    <lineage>
        <taxon>Eukaryota</taxon>
        <taxon>Metazoa</taxon>
        <taxon>Ecdysozoa</taxon>
        <taxon>Arthropoda</taxon>
        <taxon>Chelicerata</taxon>
        <taxon>Arachnida</taxon>
        <taxon>Acari</taxon>
        <taxon>Acariformes</taxon>
        <taxon>Sarcoptiformes</taxon>
        <taxon>Astigmata</taxon>
        <taxon>Psoroptidia</taxon>
        <taxon>Analgoidea</taxon>
        <taxon>Pyroglyphidae</taxon>
        <taxon>Pyroglyphinae</taxon>
        <taxon>Euroglyphus</taxon>
    </lineage>
</organism>
<dbReference type="Pfam" id="PF00400">
    <property type="entry name" value="WD40"/>
    <property type="match status" value="1"/>
</dbReference>
<dbReference type="GO" id="GO:0005770">
    <property type="term" value="C:late endosome"/>
    <property type="evidence" value="ECO:0007669"/>
    <property type="project" value="TreeGrafter"/>
</dbReference>
<dbReference type="GO" id="GO:0034272">
    <property type="term" value="C:phosphatidylinositol 3-kinase complex, class III, type II"/>
    <property type="evidence" value="ECO:0007669"/>
    <property type="project" value="TreeGrafter"/>
</dbReference>
<evidence type="ECO:0000313" key="5">
    <source>
        <dbReference type="Proteomes" id="UP000194236"/>
    </source>
</evidence>
<dbReference type="OrthoDB" id="242910at2759"/>
<dbReference type="PANTHER" id="PTHR17583:SF0">
    <property type="entry name" value="PHOSPHOINOSITIDE 3-KINASE REGULATORY SUBUNIT 4"/>
    <property type="match status" value="1"/>
</dbReference>
<protein>
    <submittedName>
        <fullName evidence="4">Uncharacterized protein</fullName>
    </submittedName>
</protein>
<dbReference type="GO" id="GO:0000166">
    <property type="term" value="F:nucleotide binding"/>
    <property type="evidence" value="ECO:0007669"/>
    <property type="project" value="UniProtKB-KW"/>
</dbReference>
<dbReference type="GO" id="GO:0004674">
    <property type="term" value="F:protein serine/threonine kinase activity"/>
    <property type="evidence" value="ECO:0007669"/>
    <property type="project" value="InterPro"/>
</dbReference>
<dbReference type="AlphaFoldDB" id="A0A1Y3BRP1"/>
<accession>A0A1Y3BRP1</accession>
<keyword evidence="2" id="KW-0853">WD repeat</keyword>
<dbReference type="SUPFAM" id="SSF50978">
    <property type="entry name" value="WD40 repeat-like"/>
    <property type="match status" value="1"/>
</dbReference>
<dbReference type="PROSITE" id="PS50082">
    <property type="entry name" value="WD_REPEATS_2"/>
    <property type="match status" value="1"/>
</dbReference>
<dbReference type="EMBL" id="MUJZ01006954">
    <property type="protein sequence ID" value="OTF82737.1"/>
    <property type="molecule type" value="Genomic_DNA"/>
</dbReference>
<keyword evidence="1" id="KW-0547">Nucleotide-binding</keyword>
<dbReference type="GO" id="GO:0006623">
    <property type="term" value="P:protein targeting to vacuole"/>
    <property type="evidence" value="ECO:0007669"/>
    <property type="project" value="TreeGrafter"/>
</dbReference>
<dbReference type="GO" id="GO:0071561">
    <property type="term" value="C:nucleus-vacuole junction"/>
    <property type="evidence" value="ECO:0007669"/>
    <property type="project" value="TreeGrafter"/>
</dbReference>
<name>A0A1Y3BRP1_EURMA</name>
<evidence type="ECO:0000256" key="2">
    <source>
        <dbReference type="PROSITE-ProRule" id="PRU00221"/>
    </source>
</evidence>
<dbReference type="Gene3D" id="2.130.10.10">
    <property type="entry name" value="YVTN repeat-like/Quinoprotein amine dehydrogenase"/>
    <property type="match status" value="1"/>
</dbReference>
<dbReference type="PROSITE" id="PS50294">
    <property type="entry name" value="WD_REPEATS_REGION"/>
    <property type="match status" value="1"/>
</dbReference>
<evidence type="ECO:0000256" key="3">
    <source>
        <dbReference type="SAM" id="MobiDB-lite"/>
    </source>
</evidence>
<dbReference type="InterPro" id="IPR045162">
    <property type="entry name" value="Vps15-like"/>
</dbReference>
<evidence type="ECO:0000256" key="1">
    <source>
        <dbReference type="ARBA" id="ARBA00022741"/>
    </source>
</evidence>
<dbReference type="GO" id="GO:0045324">
    <property type="term" value="P:late endosome to vacuole transport"/>
    <property type="evidence" value="ECO:0007669"/>
    <property type="project" value="InterPro"/>
</dbReference>